<comment type="caution">
    <text evidence="10">The sequence shown here is derived from an EMBL/GenBank/DDBJ whole genome shotgun (WGS) entry which is preliminary data.</text>
</comment>
<evidence type="ECO:0000256" key="5">
    <source>
        <dbReference type="ARBA" id="ARBA00022692"/>
    </source>
</evidence>
<gene>
    <name evidence="10" type="ORF">ACFQ2N_14875</name>
</gene>
<dbReference type="InterPro" id="IPR038731">
    <property type="entry name" value="RgtA/B/C-like"/>
</dbReference>
<dbReference type="InterPro" id="IPR050297">
    <property type="entry name" value="LipidA_mod_glycosyltrf_83"/>
</dbReference>
<dbReference type="GO" id="GO:0016757">
    <property type="term" value="F:glycosyltransferase activity"/>
    <property type="evidence" value="ECO:0007669"/>
    <property type="project" value="UniProtKB-KW"/>
</dbReference>
<feature type="transmembrane region" description="Helical" evidence="8">
    <location>
        <begin position="275"/>
        <end position="293"/>
    </location>
</feature>
<evidence type="ECO:0000313" key="10">
    <source>
        <dbReference type="EMBL" id="MFD1043635.1"/>
    </source>
</evidence>
<sequence>MEAEQRARRAFFFWWTLACALKLAVAARLPLFVDEAFYWQEGRHLASAYSDLPGMTAWLVRLGTALGGENALAVRLPFLVIGALVPWWVARIGRRWFGAIHGWRAGTLAVLLPLVGTLGVLALPDVPMALATVLCLHAGARMLQEPTPFTAVELAFGLALGALSHYRFAGVVVVGAMVMLWLPQGRRLLRDPRALVAVAVGLLAWLPLLFWNLENGEAGLRFQLVERHPWTLHAGGLAFVPLQALLVTPLLAWAMLQAGWLTGWKRRPVRPQWRFLALFGTLVLGGIFLLGFVTDSERVSFHWPVPAYLALLPAAAMLIGGWPRLWRRLTWASVALGLCAALAWLSMVASPSLRQASAGSKHYPRNFSGWDALARAVREELETMPAGTRLLADDFKVGAQLGFLLGDPDIEVLDHPLNHAHGRAPQLQLWGLQRDAAPQAQTLLVLAPGDVSFRHLLRRYHALCRRLGPLPPARSVLVDHGAQRFLLLRLPAREQPPAGTESCVTPALAWIDAPLPDQVRPPRFQVDGWAFKNGVGLARVEVLLDGAVVAEADYGSAFNVRGHFPESRDPHQPHVGFRAEIDLPASQAGRRWLGLRLHGADGSVEDWPAQPVRIVEDGGGG</sequence>
<dbReference type="EC" id="2.4.-.-" evidence="10"/>
<proteinExistence type="predicted"/>
<evidence type="ECO:0000256" key="2">
    <source>
        <dbReference type="ARBA" id="ARBA00022475"/>
    </source>
</evidence>
<feature type="transmembrane region" description="Helical" evidence="8">
    <location>
        <begin position="72"/>
        <end position="90"/>
    </location>
</feature>
<feature type="transmembrane region" description="Helical" evidence="8">
    <location>
        <begin position="102"/>
        <end position="123"/>
    </location>
</feature>
<feature type="transmembrane region" description="Helical" evidence="8">
    <location>
        <begin position="305"/>
        <end position="322"/>
    </location>
</feature>
<dbReference type="PANTHER" id="PTHR33908">
    <property type="entry name" value="MANNOSYLTRANSFERASE YKCB-RELATED"/>
    <property type="match status" value="1"/>
</dbReference>
<evidence type="ECO:0000313" key="11">
    <source>
        <dbReference type="Proteomes" id="UP001597033"/>
    </source>
</evidence>
<keyword evidence="4 10" id="KW-0808">Transferase</keyword>
<dbReference type="Proteomes" id="UP001597033">
    <property type="component" value="Unassembled WGS sequence"/>
</dbReference>
<accession>A0ABW3LYT4</accession>
<keyword evidence="6 8" id="KW-1133">Transmembrane helix</keyword>
<feature type="transmembrane region" description="Helical" evidence="8">
    <location>
        <begin position="194"/>
        <end position="213"/>
    </location>
</feature>
<reference evidence="11" key="1">
    <citation type="journal article" date="2019" name="Int. J. Syst. Evol. Microbiol.">
        <title>The Global Catalogue of Microorganisms (GCM) 10K type strain sequencing project: providing services to taxonomists for standard genome sequencing and annotation.</title>
        <authorList>
            <consortium name="The Broad Institute Genomics Platform"/>
            <consortium name="The Broad Institute Genome Sequencing Center for Infectious Disease"/>
            <person name="Wu L."/>
            <person name="Ma J."/>
        </authorList>
    </citation>
    <scope>NUCLEOTIDE SEQUENCE [LARGE SCALE GENOMIC DNA]</scope>
    <source>
        <strain evidence="11">CCUG 55854</strain>
    </source>
</reference>
<name>A0ABW3LYT4_9GAMM</name>
<dbReference type="RefSeq" id="WP_162377216.1">
    <property type="nucleotide sequence ID" value="NZ_JBHTKN010000012.1"/>
</dbReference>
<organism evidence="10 11">
    <name type="scientific">Pseudoxanthomonas kaohsiungensis</name>
    <dbReference type="NCBI Taxonomy" id="283923"/>
    <lineage>
        <taxon>Bacteria</taxon>
        <taxon>Pseudomonadati</taxon>
        <taxon>Pseudomonadota</taxon>
        <taxon>Gammaproteobacteria</taxon>
        <taxon>Lysobacterales</taxon>
        <taxon>Lysobacteraceae</taxon>
        <taxon>Pseudoxanthomonas</taxon>
    </lineage>
</organism>
<dbReference type="EMBL" id="JBHTKN010000012">
    <property type="protein sequence ID" value="MFD1043635.1"/>
    <property type="molecule type" value="Genomic_DNA"/>
</dbReference>
<evidence type="ECO:0000259" key="9">
    <source>
        <dbReference type="Pfam" id="PF13231"/>
    </source>
</evidence>
<protein>
    <submittedName>
        <fullName evidence="10">ArnT family glycosyltransferase</fullName>
        <ecNumber evidence="10">2.4.-.-</ecNumber>
    </submittedName>
</protein>
<evidence type="ECO:0000256" key="4">
    <source>
        <dbReference type="ARBA" id="ARBA00022679"/>
    </source>
</evidence>
<evidence type="ECO:0000256" key="1">
    <source>
        <dbReference type="ARBA" id="ARBA00004651"/>
    </source>
</evidence>
<comment type="subcellular location">
    <subcellularLocation>
        <location evidence="1">Cell membrane</location>
        <topology evidence="1">Multi-pass membrane protein</topology>
    </subcellularLocation>
</comment>
<feature type="domain" description="Glycosyltransferase RgtA/B/C/D-like" evidence="9">
    <location>
        <begin position="53"/>
        <end position="211"/>
    </location>
</feature>
<feature type="transmembrane region" description="Helical" evidence="8">
    <location>
        <begin position="164"/>
        <end position="182"/>
    </location>
</feature>
<dbReference type="PANTHER" id="PTHR33908:SF11">
    <property type="entry name" value="MEMBRANE PROTEIN"/>
    <property type="match status" value="1"/>
</dbReference>
<evidence type="ECO:0000256" key="8">
    <source>
        <dbReference type="SAM" id="Phobius"/>
    </source>
</evidence>
<evidence type="ECO:0000256" key="7">
    <source>
        <dbReference type="ARBA" id="ARBA00023136"/>
    </source>
</evidence>
<feature type="transmembrane region" description="Helical" evidence="8">
    <location>
        <begin position="233"/>
        <end position="254"/>
    </location>
</feature>
<keyword evidence="5 8" id="KW-0812">Transmembrane</keyword>
<keyword evidence="11" id="KW-1185">Reference proteome</keyword>
<keyword evidence="2" id="KW-1003">Cell membrane</keyword>
<keyword evidence="7 8" id="KW-0472">Membrane</keyword>
<dbReference type="Pfam" id="PF13231">
    <property type="entry name" value="PMT_2"/>
    <property type="match status" value="1"/>
</dbReference>
<feature type="transmembrane region" description="Helical" evidence="8">
    <location>
        <begin position="329"/>
        <end position="347"/>
    </location>
</feature>
<evidence type="ECO:0000256" key="3">
    <source>
        <dbReference type="ARBA" id="ARBA00022676"/>
    </source>
</evidence>
<evidence type="ECO:0000256" key="6">
    <source>
        <dbReference type="ARBA" id="ARBA00022989"/>
    </source>
</evidence>
<keyword evidence="3 10" id="KW-0328">Glycosyltransferase</keyword>